<evidence type="ECO:0000256" key="1">
    <source>
        <dbReference type="SAM" id="MobiDB-lite"/>
    </source>
</evidence>
<feature type="region of interest" description="Disordered" evidence="1">
    <location>
        <begin position="1"/>
        <end position="126"/>
    </location>
</feature>
<proteinExistence type="predicted"/>
<dbReference type="EMBL" id="CADCWM010001224">
    <property type="protein sequence ID" value="CAA9590006.1"/>
    <property type="molecule type" value="Genomic_DNA"/>
</dbReference>
<feature type="non-terminal residue" evidence="2">
    <location>
        <position position="169"/>
    </location>
</feature>
<name>A0A6J4VYF4_9BACT</name>
<protein>
    <submittedName>
        <fullName evidence="2">Uncharacterized protein</fullName>
    </submittedName>
</protein>
<dbReference type="AlphaFoldDB" id="A0A6J4VYF4"/>
<organism evidence="2">
    <name type="scientific">uncultured Thermomicrobiales bacterium</name>
    <dbReference type="NCBI Taxonomy" id="1645740"/>
    <lineage>
        <taxon>Bacteria</taxon>
        <taxon>Pseudomonadati</taxon>
        <taxon>Thermomicrobiota</taxon>
        <taxon>Thermomicrobia</taxon>
        <taxon>Thermomicrobiales</taxon>
        <taxon>environmental samples</taxon>
    </lineage>
</organism>
<reference evidence="2" key="1">
    <citation type="submission" date="2020-02" db="EMBL/GenBank/DDBJ databases">
        <authorList>
            <person name="Meier V. D."/>
        </authorList>
    </citation>
    <scope>NUCLEOTIDE SEQUENCE</scope>
    <source>
        <strain evidence="2">AVDCRST_MAG88</strain>
    </source>
</reference>
<feature type="compositionally biased region" description="Basic residues" evidence="1">
    <location>
        <begin position="41"/>
        <end position="64"/>
    </location>
</feature>
<evidence type="ECO:0000313" key="2">
    <source>
        <dbReference type="EMBL" id="CAA9590006.1"/>
    </source>
</evidence>
<accession>A0A6J4VYF4</accession>
<gene>
    <name evidence="2" type="ORF">AVDCRST_MAG88-4710</name>
</gene>
<sequence length="169" mass="17992">ERRPRSPHTDLHAGTRLPPELGGGGGRSRNPQSAIGNRAARPLHHRRVSADGRRRRRLHGHPRRAPTGGGRAGGRRDGARRGGGQRTGRVARGTGLGTQFLGRDRSRHRGRTPQPDPHPVPGGCVWRAGAAAPFSLAAPDAAVAELPRLWSNSGHSTAQAGLHHLPRPP</sequence>
<feature type="non-terminal residue" evidence="2">
    <location>
        <position position="1"/>
    </location>
</feature>